<evidence type="ECO:0000313" key="9">
    <source>
        <dbReference type="Proteomes" id="UP001164390"/>
    </source>
</evidence>
<proteinExistence type="inferred from homology"/>
<evidence type="ECO:0000256" key="2">
    <source>
        <dbReference type="ARBA" id="ARBA00022692"/>
    </source>
</evidence>
<keyword evidence="5" id="KW-1003">Cell membrane</keyword>
<dbReference type="EC" id="7.1.1.-" evidence="5"/>
<feature type="transmembrane region" description="Helical" evidence="5">
    <location>
        <begin position="318"/>
        <end position="340"/>
    </location>
</feature>
<feature type="domain" description="NADH:quinone oxidoreductase/Mrp antiporter transmembrane" evidence="7">
    <location>
        <begin position="121"/>
        <end position="409"/>
    </location>
</feature>
<keyword evidence="5" id="KW-1278">Translocase</keyword>
<evidence type="ECO:0000256" key="4">
    <source>
        <dbReference type="ARBA" id="ARBA00023136"/>
    </source>
</evidence>
<evidence type="ECO:0000313" key="8">
    <source>
        <dbReference type="EMBL" id="UYM05662.1"/>
    </source>
</evidence>
<feature type="transmembrane region" description="Helical" evidence="5">
    <location>
        <begin position="126"/>
        <end position="145"/>
    </location>
</feature>
<dbReference type="EMBL" id="CP094970">
    <property type="protein sequence ID" value="UYM05662.1"/>
    <property type="molecule type" value="Genomic_DNA"/>
</dbReference>
<feature type="transmembrane region" description="Helical" evidence="5">
    <location>
        <begin position="184"/>
        <end position="213"/>
    </location>
</feature>
<feature type="transmembrane region" description="Helical" evidence="5">
    <location>
        <begin position="264"/>
        <end position="286"/>
    </location>
</feature>
<evidence type="ECO:0000256" key="5">
    <source>
        <dbReference type="HAMAP-Rule" id="MF_00445"/>
    </source>
</evidence>
<feature type="transmembrane region" description="Helical" evidence="5">
    <location>
        <begin position="234"/>
        <end position="258"/>
    </location>
</feature>
<feature type="transmembrane region" description="Helical" evidence="5">
    <location>
        <begin position="293"/>
        <end position="312"/>
    </location>
</feature>
<evidence type="ECO:0000256" key="3">
    <source>
        <dbReference type="ARBA" id="ARBA00022989"/>
    </source>
</evidence>
<dbReference type="GO" id="GO:0048038">
    <property type="term" value="F:quinone binding"/>
    <property type="evidence" value="ECO:0007669"/>
    <property type="project" value="UniProtKB-KW"/>
</dbReference>
<keyword evidence="2 5" id="KW-0812">Transmembrane</keyword>
<dbReference type="GO" id="GO:0050136">
    <property type="term" value="F:NADH dehydrogenase (quinone) (non-electrogenic) activity"/>
    <property type="evidence" value="ECO:0007669"/>
    <property type="project" value="UniProtKB-UniRule"/>
</dbReference>
<accession>A0AA46THW8</accession>
<dbReference type="AlphaFoldDB" id="A0AA46THW8"/>
<dbReference type="GO" id="GO:0042773">
    <property type="term" value="P:ATP synthesis coupled electron transport"/>
    <property type="evidence" value="ECO:0007669"/>
    <property type="project" value="InterPro"/>
</dbReference>
<comment type="subunit">
    <text evidence="5">NDH-1 is composed of 14 different subunits. Subunits NuoA, H, J, K, L, M, N constitute the membrane sector of the complex.</text>
</comment>
<keyword evidence="9" id="KW-1185">Reference proteome</keyword>
<evidence type="ECO:0000259" key="7">
    <source>
        <dbReference type="Pfam" id="PF00361"/>
    </source>
</evidence>
<protein>
    <recommendedName>
        <fullName evidence="5">NADH-quinone oxidoreductase subunit N</fullName>
        <ecNumber evidence="5">7.1.1.-</ecNumber>
    </recommendedName>
    <alternativeName>
        <fullName evidence="5">NADH dehydrogenase I subunit N</fullName>
    </alternativeName>
    <alternativeName>
        <fullName evidence="5">NDH-1 subunit N</fullName>
    </alternativeName>
</protein>
<feature type="transmembrane region" description="Helical" evidence="5">
    <location>
        <begin position="157"/>
        <end position="178"/>
    </location>
</feature>
<feature type="transmembrane region" description="Helical" evidence="5">
    <location>
        <begin position="12"/>
        <end position="28"/>
    </location>
</feature>
<organism evidence="8 9">
    <name type="scientific">Solicola gregarius</name>
    <dbReference type="NCBI Taxonomy" id="2908642"/>
    <lineage>
        <taxon>Bacteria</taxon>
        <taxon>Bacillati</taxon>
        <taxon>Actinomycetota</taxon>
        <taxon>Actinomycetes</taxon>
        <taxon>Propionibacteriales</taxon>
        <taxon>Nocardioidaceae</taxon>
        <taxon>Solicola</taxon>
    </lineage>
</organism>
<name>A0AA46THW8_9ACTN</name>
<dbReference type="GO" id="GO:0012505">
    <property type="term" value="C:endomembrane system"/>
    <property type="evidence" value="ECO:0007669"/>
    <property type="project" value="UniProtKB-SubCell"/>
</dbReference>
<keyword evidence="5" id="KW-0874">Quinone</keyword>
<evidence type="ECO:0000256" key="1">
    <source>
        <dbReference type="ARBA" id="ARBA00004127"/>
    </source>
</evidence>
<gene>
    <name evidence="5" type="primary">nuoN</name>
    <name evidence="8" type="ORF">L0C25_00865</name>
</gene>
<sequence length="469" mass="47910">MNDEPLDLLPEMLLFGGAVATLLTGSFVSRQRQWLARLVAVAALSGSLVAAITVASDPAMMIYGSTYMLDTATSLARIVAPAAALLVIGLSVERIAGSRRESEFYVLILLASLGSVLLAGSTDLLLLIVAYLLASIPLYALAGWGRDARGAEAALKLYLMGALLGIVMMLGVTVLYGVGGGSTAYATLAAGLATAPASALALGFVATLAGLLFKVGAVPAHFWVPDAVQGASTGAAAFLTTVPKIGGLIATYRLVLLIPDERVAWPLLIAVVAAATMTLGNLAAFAQDSPARLLGYSTVSQAGYLLMAVAVATKTDQALPALLFYLAVYAVTNLGAFAAVAAFPNAHTIQDYRGLAHRRPAIATVLLVCLLGLVGTPPTGVFIGKVTVFAATWEGGMAWLVVVAAVNTVASLYYYLRWIAPAFARSSDALPLDPRHATIGAATVCGVAAVALGVASGPTLSALGGAVLP</sequence>
<keyword evidence="3 5" id="KW-1133">Transmembrane helix</keyword>
<comment type="similarity">
    <text evidence="5">Belongs to the complex I subunit 2 family.</text>
</comment>
<comment type="catalytic activity">
    <reaction evidence="5">
        <text>a quinone + NADH + 5 H(+)(in) = a quinol + NAD(+) + 4 H(+)(out)</text>
        <dbReference type="Rhea" id="RHEA:57888"/>
        <dbReference type="ChEBI" id="CHEBI:15378"/>
        <dbReference type="ChEBI" id="CHEBI:24646"/>
        <dbReference type="ChEBI" id="CHEBI:57540"/>
        <dbReference type="ChEBI" id="CHEBI:57945"/>
        <dbReference type="ChEBI" id="CHEBI:132124"/>
    </reaction>
</comment>
<feature type="transmembrane region" description="Helical" evidence="5">
    <location>
        <begin position="35"/>
        <end position="55"/>
    </location>
</feature>
<comment type="subcellular location">
    <subcellularLocation>
        <location evidence="5">Cell membrane</location>
        <topology evidence="5">Multi-pass membrane protein</topology>
    </subcellularLocation>
    <subcellularLocation>
        <location evidence="1">Endomembrane system</location>
        <topology evidence="1">Multi-pass membrane protein</topology>
    </subcellularLocation>
    <subcellularLocation>
        <location evidence="6">Membrane</location>
        <topology evidence="6">Multi-pass membrane protein</topology>
    </subcellularLocation>
</comment>
<dbReference type="GO" id="GO:0005886">
    <property type="term" value="C:plasma membrane"/>
    <property type="evidence" value="ECO:0007669"/>
    <property type="project" value="UniProtKB-SubCell"/>
</dbReference>
<reference evidence="8" key="1">
    <citation type="submission" date="2022-01" db="EMBL/GenBank/DDBJ databases">
        <title>Nocardioidaceae gen. sp. A5X3R13.</title>
        <authorList>
            <person name="Lopez Marin M.A."/>
            <person name="Uhlik O."/>
        </authorList>
    </citation>
    <scope>NUCLEOTIDE SEQUENCE</scope>
    <source>
        <strain evidence="8">A5X3R13</strain>
    </source>
</reference>
<feature type="transmembrane region" description="Helical" evidence="5">
    <location>
        <begin position="437"/>
        <end position="455"/>
    </location>
</feature>
<keyword evidence="4 5" id="KW-0472">Membrane</keyword>
<feature type="transmembrane region" description="Helical" evidence="5">
    <location>
        <begin position="104"/>
        <end position="120"/>
    </location>
</feature>
<feature type="transmembrane region" description="Helical" evidence="5">
    <location>
        <begin position="361"/>
        <end position="384"/>
    </location>
</feature>
<keyword evidence="5" id="KW-0520">NAD</keyword>
<dbReference type="Proteomes" id="UP001164390">
    <property type="component" value="Chromosome"/>
</dbReference>
<evidence type="ECO:0000256" key="6">
    <source>
        <dbReference type="RuleBase" id="RU000320"/>
    </source>
</evidence>
<dbReference type="PANTHER" id="PTHR22773">
    <property type="entry name" value="NADH DEHYDROGENASE"/>
    <property type="match status" value="1"/>
</dbReference>
<dbReference type="RefSeq" id="WP_271634484.1">
    <property type="nucleotide sequence ID" value="NZ_CP094970.1"/>
</dbReference>
<feature type="transmembrane region" description="Helical" evidence="5">
    <location>
        <begin position="75"/>
        <end position="92"/>
    </location>
</feature>
<dbReference type="InterPro" id="IPR010096">
    <property type="entry name" value="NADH-Q_OxRdtase_suN/2"/>
</dbReference>
<comment type="function">
    <text evidence="5">NDH-1 shuttles electrons from NADH, via FMN and iron-sulfur (Fe-S) centers, to quinones in the respiratory chain. The immediate electron acceptor for the enzyme in this species is believed to be a menaquinone. Couples the redox reaction to proton translocation (for every two electrons transferred, four hydrogen ions are translocated across the cytoplasmic membrane), and thus conserves the redox energy in a proton gradient.</text>
</comment>
<dbReference type="KEGG" id="sgrg:L0C25_00865"/>
<dbReference type="InterPro" id="IPR001750">
    <property type="entry name" value="ND/Mrp_TM"/>
</dbReference>
<dbReference type="GO" id="GO:0008137">
    <property type="term" value="F:NADH dehydrogenase (ubiquinone) activity"/>
    <property type="evidence" value="ECO:0007669"/>
    <property type="project" value="InterPro"/>
</dbReference>
<feature type="transmembrane region" description="Helical" evidence="5">
    <location>
        <begin position="396"/>
        <end position="416"/>
    </location>
</feature>
<dbReference type="Pfam" id="PF00361">
    <property type="entry name" value="Proton_antipo_M"/>
    <property type="match status" value="1"/>
</dbReference>
<dbReference type="HAMAP" id="MF_00445">
    <property type="entry name" value="NDH1_NuoN_1"/>
    <property type="match status" value="1"/>
</dbReference>
<keyword evidence="5" id="KW-0813">Transport</keyword>